<gene>
    <name evidence="1" type="ORF">ENV75_03295</name>
</gene>
<protein>
    <submittedName>
        <fullName evidence="1">Uncharacterized protein</fullName>
    </submittedName>
</protein>
<proteinExistence type="predicted"/>
<sequence>MNERIMIKGMLADAKKKYKDTDLEASGLVVSIRTVLNPYEEDLTLIDTEKVLVMAKRLHELVSTLKELKQKIKKIEEDLNG</sequence>
<reference evidence="1" key="1">
    <citation type="journal article" date="2020" name="mSystems">
        <title>Genome- and Community-Level Interaction Insights into Carbon Utilization and Element Cycling Functions of Hydrothermarchaeota in Hydrothermal Sediment.</title>
        <authorList>
            <person name="Zhou Z."/>
            <person name="Liu Y."/>
            <person name="Xu W."/>
            <person name="Pan J."/>
            <person name="Luo Z.H."/>
            <person name="Li M."/>
        </authorList>
    </citation>
    <scope>NUCLEOTIDE SEQUENCE [LARGE SCALE GENOMIC DNA]</scope>
    <source>
        <strain evidence="1">SpSt-788</strain>
    </source>
</reference>
<dbReference type="AlphaFoldDB" id="A0A7C4EKC8"/>
<accession>A0A7C4EKC8</accession>
<evidence type="ECO:0000313" key="1">
    <source>
        <dbReference type="EMBL" id="HGG99463.1"/>
    </source>
</evidence>
<name>A0A7C4EKC8_9BACT</name>
<dbReference type="EMBL" id="DTHO01000031">
    <property type="protein sequence ID" value="HGG99463.1"/>
    <property type="molecule type" value="Genomic_DNA"/>
</dbReference>
<organism evidence="1">
    <name type="scientific">Thermodesulfovibrio aggregans</name>
    <dbReference type="NCBI Taxonomy" id="86166"/>
    <lineage>
        <taxon>Bacteria</taxon>
        <taxon>Pseudomonadati</taxon>
        <taxon>Nitrospirota</taxon>
        <taxon>Thermodesulfovibrionia</taxon>
        <taxon>Thermodesulfovibrionales</taxon>
        <taxon>Thermodesulfovibrionaceae</taxon>
        <taxon>Thermodesulfovibrio</taxon>
    </lineage>
</organism>
<comment type="caution">
    <text evidence="1">The sequence shown here is derived from an EMBL/GenBank/DDBJ whole genome shotgun (WGS) entry which is preliminary data.</text>
</comment>